<evidence type="ECO:0000313" key="4">
    <source>
        <dbReference type="Proteomes" id="UP000068067"/>
    </source>
</evidence>
<feature type="domain" description="Methyltransferase" evidence="2">
    <location>
        <begin position="49"/>
        <end position="140"/>
    </location>
</feature>
<dbReference type="RefSeq" id="WP_053544840.1">
    <property type="nucleotide sequence ID" value="NZ_CP009220.1"/>
</dbReference>
<dbReference type="Pfam" id="PF13649">
    <property type="entry name" value="Methyltransf_25"/>
    <property type="match status" value="1"/>
</dbReference>
<accession>A0A0M4CIC6</accession>
<dbReference type="PANTHER" id="PTHR43861">
    <property type="entry name" value="TRANS-ACONITATE 2-METHYLTRANSFERASE-RELATED"/>
    <property type="match status" value="1"/>
</dbReference>
<dbReference type="InterPro" id="IPR029063">
    <property type="entry name" value="SAM-dependent_MTases_sf"/>
</dbReference>
<dbReference type="InterPro" id="IPR041698">
    <property type="entry name" value="Methyltransf_25"/>
</dbReference>
<evidence type="ECO:0000256" key="1">
    <source>
        <dbReference type="ARBA" id="ARBA00022679"/>
    </source>
</evidence>
<dbReference type="GO" id="GO:0008168">
    <property type="term" value="F:methyltransferase activity"/>
    <property type="evidence" value="ECO:0007669"/>
    <property type="project" value="UniProtKB-KW"/>
</dbReference>
<dbReference type="AlphaFoldDB" id="A0A0M4CIC6"/>
<dbReference type="KEGG" id="cdx:CDES_07040"/>
<gene>
    <name evidence="3" type="ORF">CDES_07040</name>
</gene>
<evidence type="ECO:0000259" key="2">
    <source>
        <dbReference type="Pfam" id="PF13649"/>
    </source>
</evidence>
<organism evidence="3 4">
    <name type="scientific">Corynebacterium deserti GIMN1.010</name>
    <dbReference type="NCBI Taxonomy" id="931089"/>
    <lineage>
        <taxon>Bacteria</taxon>
        <taxon>Bacillati</taxon>
        <taxon>Actinomycetota</taxon>
        <taxon>Actinomycetes</taxon>
        <taxon>Mycobacteriales</taxon>
        <taxon>Corynebacteriaceae</taxon>
        <taxon>Corynebacterium</taxon>
    </lineage>
</organism>
<dbReference type="SUPFAM" id="SSF53335">
    <property type="entry name" value="S-adenosyl-L-methionine-dependent methyltransferases"/>
    <property type="match status" value="1"/>
</dbReference>
<dbReference type="STRING" id="931089.CDES_07040"/>
<protein>
    <submittedName>
        <fullName evidence="3">SAM-dependent methyltransferase</fullName>
    </submittedName>
</protein>
<dbReference type="GO" id="GO:0032259">
    <property type="term" value="P:methylation"/>
    <property type="evidence" value="ECO:0007669"/>
    <property type="project" value="UniProtKB-KW"/>
</dbReference>
<keyword evidence="3" id="KW-0489">Methyltransferase</keyword>
<dbReference type="CDD" id="cd02440">
    <property type="entry name" value="AdoMet_MTases"/>
    <property type="match status" value="1"/>
</dbReference>
<keyword evidence="1 3" id="KW-0808">Transferase</keyword>
<evidence type="ECO:0000313" key="3">
    <source>
        <dbReference type="EMBL" id="ALC05821.1"/>
    </source>
</evidence>
<keyword evidence="4" id="KW-1185">Reference proteome</keyword>
<dbReference type="EMBL" id="CP009220">
    <property type="protein sequence ID" value="ALC05821.1"/>
    <property type="molecule type" value="Genomic_DNA"/>
</dbReference>
<dbReference type="Gene3D" id="3.40.50.150">
    <property type="entry name" value="Vaccinia Virus protein VP39"/>
    <property type="match status" value="1"/>
</dbReference>
<dbReference type="OrthoDB" id="7062303at2"/>
<dbReference type="PATRIC" id="fig|931089.4.peg.1422"/>
<dbReference type="Proteomes" id="UP000068067">
    <property type="component" value="Chromosome"/>
</dbReference>
<reference evidence="3 4" key="1">
    <citation type="submission" date="2014-08" db="EMBL/GenBank/DDBJ databases">
        <title>Complete genome sequence of Corynebacterium deserti GIMN1.010 (=DSM 45689), isolated from desert sand in western China.</title>
        <authorList>
            <person name="Ruckert C."/>
            <person name="Albersmeier A."/>
            <person name="Kalinowski J."/>
        </authorList>
    </citation>
    <scope>NUCLEOTIDE SEQUENCE [LARGE SCALE GENOMIC DNA]</scope>
    <source>
        <strain evidence="3 4">GIMN1.010</strain>
    </source>
</reference>
<proteinExistence type="predicted"/>
<sequence length="196" mass="21553">MATWKEITEQNPAHSENYAQRWRNLEAAGNDIYGEARTIDALAPRGAKILDAGCGQGRIGGYLSKQGHKILGTDLDPVLIKYASEEFPDARWIVGDLSEDPIPESDFDLIVSAGNVMGFLAENGRRPALENLHRVLSPQGRAVIGFGAGRGWAFGEFIEMAESVGFELENAYESWELKPFTPHSDFLVAIFTRKAA</sequence>
<name>A0A0M4CIC6_9CORY</name>